<keyword evidence="2" id="KW-1185">Reference proteome</keyword>
<reference evidence="2" key="1">
    <citation type="submission" date="2016-10" db="EMBL/GenBank/DDBJ databases">
        <authorList>
            <person name="Varghese N."/>
            <person name="Submissions S."/>
        </authorList>
    </citation>
    <scope>NUCLEOTIDE SEQUENCE [LARGE SCALE GENOMIC DNA]</scope>
    <source>
        <strain evidence="2">DSM 22530</strain>
    </source>
</reference>
<dbReference type="RefSeq" id="WP_090079902.1">
    <property type="nucleotide sequence ID" value="NZ_FOMR01000001.1"/>
</dbReference>
<sequence>MGYYVENCFHWIGFHIVNHLLEDGFSVDGFSELDTDKKEALSMFVGRNELFRLLGTDESKSEYDAVIRVNNGVVTMETQRSVTINLPLVFGEWAPMNSEGIYYEGKLIRFDSQQFKLEAIYIEEFLKSFWHWMSVSETPSIINVRSYSNRRAGGADEANAVYIRRIRPLEEYVESVKKHYQKYKKLYPACNGQ</sequence>
<dbReference type="Proteomes" id="UP000199474">
    <property type="component" value="Unassembled WGS sequence"/>
</dbReference>
<evidence type="ECO:0000313" key="1">
    <source>
        <dbReference type="EMBL" id="SFD38472.1"/>
    </source>
</evidence>
<dbReference type="OrthoDB" id="2971044at2"/>
<dbReference type="AlphaFoldDB" id="A0A1I1RWN8"/>
<gene>
    <name evidence="1" type="ORF">SAMN05216238_10186</name>
</gene>
<evidence type="ECO:0000313" key="2">
    <source>
        <dbReference type="Proteomes" id="UP000199474"/>
    </source>
</evidence>
<dbReference type="STRING" id="640948.SAMN05216238_10186"/>
<name>A0A1I1RWN8_9BACI</name>
<proteinExistence type="predicted"/>
<organism evidence="1 2">
    <name type="scientific">Lentibacillus persicus</name>
    <dbReference type="NCBI Taxonomy" id="640948"/>
    <lineage>
        <taxon>Bacteria</taxon>
        <taxon>Bacillati</taxon>
        <taxon>Bacillota</taxon>
        <taxon>Bacilli</taxon>
        <taxon>Bacillales</taxon>
        <taxon>Bacillaceae</taxon>
        <taxon>Lentibacillus</taxon>
    </lineage>
</organism>
<protein>
    <submittedName>
        <fullName evidence="1">Uncharacterized protein</fullName>
    </submittedName>
</protein>
<accession>A0A1I1RWN8</accession>
<dbReference type="EMBL" id="FOMR01000001">
    <property type="protein sequence ID" value="SFD38472.1"/>
    <property type="molecule type" value="Genomic_DNA"/>
</dbReference>